<dbReference type="InterPro" id="IPR007110">
    <property type="entry name" value="Ig-like_dom"/>
</dbReference>
<name>A0A8C5YSC7_MARMA</name>
<evidence type="ECO:0000256" key="7">
    <source>
        <dbReference type="ARBA" id="ARBA00023136"/>
    </source>
</evidence>
<keyword evidence="3" id="KW-0812">Transmembrane</keyword>
<evidence type="ECO:0000313" key="13">
    <source>
        <dbReference type="Ensembl" id="ENSMMMP00000004015.1"/>
    </source>
</evidence>
<evidence type="ECO:0000256" key="3">
    <source>
        <dbReference type="ARBA" id="ARBA00022692"/>
    </source>
</evidence>
<dbReference type="PANTHER" id="PTHR11738">
    <property type="entry name" value="MHC CLASS I NK CELL RECEPTOR"/>
    <property type="match status" value="1"/>
</dbReference>
<keyword evidence="9" id="KW-0325">Glycoprotein</keyword>
<sequence>MRSTLPVLLCLGTLPKPNLWAEPGPVIPRGRSVTLWCQGSLDAKWNCLIKEKPWSPTCRRPLQGPGNRAMFPIPTMTVQDAGGYQCYYQSPAGSSQNSERLELVVTGFYSKPSLSALPSPVVTSGGNVTLQCGSWKEFDSFILTKEGEHHLTWTLDSQQKHGGQFQAEFFVDSVTPSHRWTFACYGYYRSKPQVWSEPSDPLDLLVSGVTRKSSLLTQQEGAQDLPECHAQQPQAGLSQADFLLGPVSSPHRGCFRCYGGHSLSSEWSAPNDPLNIVPWPWLLWTFPSGSSRVSPGNGAGALGRCRVCWLSLLCPGAQEAGLWAELTARVTTPAPLQRGPEPDLSCPQAQVLWWGSLGRSVPEADPGALSLLSGERQLIVLWSGSHCPRWQTAGASSHCDRDQGQHPLYPISPLCSGRSPALSPPQQRGPAFTPHHLEAQESAPALPLLPGGQLRLALPRAGLLHPKGQCFLSMQKLDPKYEKRRRRGGGSHEN</sequence>
<dbReference type="AlphaFoldDB" id="A0A8C5YSC7"/>
<keyword evidence="10" id="KW-0393">Immunoglobulin domain</keyword>
<keyword evidence="5" id="KW-0677">Repeat</keyword>
<keyword evidence="2" id="KW-1003">Cell membrane</keyword>
<dbReference type="SUPFAM" id="SSF48726">
    <property type="entry name" value="Immunoglobulin"/>
    <property type="match status" value="3"/>
</dbReference>
<keyword evidence="4" id="KW-0732">Signal</keyword>
<comment type="subcellular location">
    <subcellularLocation>
        <location evidence="1">Cell membrane</location>
        <topology evidence="1">Single-pass membrane protein</topology>
    </subcellularLocation>
</comment>
<evidence type="ECO:0000256" key="11">
    <source>
        <dbReference type="SAM" id="MobiDB-lite"/>
    </source>
</evidence>
<feature type="domain" description="Ig-like" evidence="12">
    <location>
        <begin position="112"/>
        <end position="184"/>
    </location>
</feature>
<dbReference type="Pfam" id="PF13895">
    <property type="entry name" value="Ig_2"/>
    <property type="match status" value="2"/>
</dbReference>
<keyword evidence="8" id="KW-1015">Disulfide bond</keyword>
<dbReference type="Ensembl" id="ENSMMMT00000004562.1">
    <property type="protein sequence ID" value="ENSMMMP00000004015.1"/>
    <property type="gene ID" value="ENSMMMG00000003310.1"/>
</dbReference>
<reference evidence="13" key="1">
    <citation type="submission" date="2025-08" db="UniProtKB">
        <authorList>
            <consortium name="Ensembl"/>
        </authorList>
    </citation>
    <scope>IDENTIFICATION</scope>
</reference>
<evidence type="ECO:0000313" key="14">
    <source>
        <dbReference type="Proteomes" id="UP000694407"/>
    </source>
</evidence>
<evidence type="ECO:0000259" key="12">
    <source>
        <dbReference type="PROSITE" id="PS50835"/>
    </source>
</evidence>
<feature type="region of interest" description="Disordered" evidence="11">
    <location>
        <begin position="475"/>
        <end position="494"/>
    </location>
</feature>
<accession>A0A8C5YSC7</accession>
<evidence type="ECO:0000256" key="6">
    <source>
        <dbReference type="ARBA" id="ARBA00022989"/>
    </source>
</evidence>
<protein>
    <recommendedName>
        <fullName evidence="12">Ig-like domain-containing protein</fullName>
    </recommendedName>
</protein>
<evidence type="ECO:0000256" key="2">
    <source>
        <dbReference type="ARBA" id="ARBA00022475"/>
    </source>
</evidence>
<dbReference type="SMART" id="SM00409">
    <property type="entry name" value="IG"/>
    <property type="match status" value="2"/>
</dbReference>
<dbReference type="GO" id="GO:0002764">
    <property type="term" value="P:immune response-regulating signaling pathway"/>
    <property type="evidence" value="ECO:0007669"/>
    <property type="project" value="TreeGrafter"/>
</dbReference>
<keyword evidence="6" id="KW-1133">Transmembrane helix</keyword>
<feature type="region of interest" description="Disordered" evidence="11">
    <location>
        <begin position="413"/>
        <end position="433"/>
    </location>
</feature>
<dbReference type="GO" id="GO:0019221">
    <property type="term" value="P:cytokine-mediated signaling pathway"/>
    <property type="evidence" value="ECO:0007669"/>
    <property type="project" value="TreeGrafter"/>
</dbReference>
<organism evidence="13 14">
    <name type="scientific">Marmota marmota marmota</name>
    <name type="common">Alpine marmot</name>
    <dbReference type="NCBI Taxonomy" id="9994"/>
    <lineage>
        <taxon>Eukaryota</taxon>
        <taxon>Metazoa</taxon>
        <taxon>Chordata</taxon>
        <taxon>Craniata</taxon>
        <taxon>Vertebrata</taxon>
        <taxon>Euteleostomi</taxon>
        <taxon>Mammalia</taxon>
        <taxon>Eutheria</taxon>
        <taxon>Euarchontoglires</taxon>
        <taxon>Glires</taxon>
        <taxon>Rodentia</taxon>
        <taxon>Sciuromorpha</taxon>
        <taxon>Sciuridae</taxon>
        <taxon>Xerinae</taxon>
        <taxon>Marmotini</taxon>
        <taxon>Marmota</taxon>
    </lineage>
</organism>
<evidence type="ECO:0000256" key="9">
    <source>
        <dbReference type="ARBA" id="ARBA00023180"/>
    </source>
</evidence>
<evidence type="ECO:0000256" key="1">
    <source>
        <dbReference type="ARBA" id="ARBA00004162"/>
    </source>
</evidence>
<dbReference type="Gene3D" id="2.60.40.10">
    <property type="entry name" value="Immunoglobulins"/>
    <property type="match status" value="3"/>
</dbReference>
<dbReference type="GeneTree" id="ENSGT01100000263478"/>
<reference evidence="13" key="2">
    <citation type="submission" date="2025-09" db="UniProtKB">
        <authorList>
            <consortium name="Ensembl"/>
        </authorList>
    </citation>
    <scope>IDENTIFICATION</scope>
</reference>
<evidence type="ECO:0000256" key="10">
    <source>
        <dbReference type="ARBA" id="ARBA00023319"/>
    </source>
</evidence>
<feature type="compositionally biased region" description="Basic residues" evidence="11">
    <location>
        <begin position="482"/>
        <end position="494"/>
    </location>
</feature>
<keyword evidence="7" id="KW-0472">Membrane</keyword>
<dbReference type="InterPro" id="IPR050412">
    <property type="entry name" value="Ig-like_Receptors_ImmuneReg"/>
</dbReference>
<dbReference type="GO" id="GO:0032396">
    <property type="term" value="F:inhibitory MHC class I receptor activity"/>
    <property type="evidence" value="ECO:0007669"/>
    <property type="project" value="TreeGrafter"/>
</dbReference>
<dbReference type="FunFam" id="2.60.40.10:FF:000049">
    <property type="entry name" value="Leukocyte immunoglobulin-like receptor subfamily B member 1"/>
    <property type="match status" value="2"/>
</dbReference>
<dbReference type="PANTHER" id="PTHR11738:SF179">
    <property type="entry name" value="LEUKOCYTE IMMUNOGLOBULIN-LIKE RECEPTOR SUBFAMILY A MEMBER 5"/>
    <property type="match status" value="1"/>
</dbReference>
<evidence type="ECO:0000256" key="8">
    <source>
        <dbReference type="ARBA" id="ARBA00023157"/>
    </source>
</evidence>
<keyword evidence="14" id="KW-1185">Reference proteome</keyword>
<evidence type="ECO:0000256" key="5">
    <source>
        <dbReference type="ARBA" id="ARBA00022737"/>
    </source>
</evidence>
<dbReference type="GO" id="GO:0005886">
    <property type="term" value="C:plasma membrane"/>
    <property type="evidence" value="ECO:0007669"/>
    <property type="project" value="UniProtKB-SubCell"/>
</dbReference>
<dbReference type="InterPro" id="IPR013783">
    <property type="entry name" value="Ig-like_fold"/>
</dbReference>
<dbReference type="Proteomes" id="UP000694407">
    <property type="component" value="Unplaced"/>
</dbReference>
<dbReference type="InterPro" id="IPR003599">
    <property type="entry name" value="Ig_sub"/>
</dbReference>
<evidence type="ECO:0000256" key="4">
    <source>
        <dbReference type="ARBA" id="ARBA00022729"/>
    </source>
</evidence>
<dbReference type="InterPro" id="IPR036179">
    <property type="entry name" value="Ig-like_dom_sf"/>
</dbReference>
<proteinExistence type="predicted"/>
<dbReference type="PROSITE" id="PS50835">
    <property type="entry name" value="IG_LIKE"/>
    <property type="match status" value="1"/>
</dbReference>